<comment type="caution">
    <text evidence="2">The sequence shown here is derived from an EMBL/GenBank/DDBJ whole genome shotgun (WGS) entry which is preliminary data.</text>
</comment>
<feature type="compositionally biased region" description="Basic and acidic residues" evidence="1">
    <location>
        <begin position="40"/>
        <end position="61"/>
    </location>
</feature>
<gene>
    <name evidence="2" type="ORF">EDC14_100495</name>
</gene>
<organism evidence="2 3">
    <name type="scientific">Hydrogenispora ethanolica</name>
    <dbReference type="NCBI Taxonomy" id="1082276"/>
    <lineage>
        <taxon>Bacteria</taxon>
        <taxon>Bacillati</taxon>
        <taxon>Bacillota</taxon>
        <taxon>Hydrogenispora</taxon>
    </lineage>
</organism>
<evidence type="ECO:0000256" key="1">
    <source>
        <dbReference type="SAM" id="MobiDB-lite"/>
    </source>
</evidence>
<dbReference type="EMBL" id="SLUN01000004">
    <property type="protein sequence ID" value="TCL74159.1"/>
    <property type="molecule type" value="Genomic_DNA"/>
</dbReference>
<feature type="region of interest" description="Disordered" evidence="1">
    <location>
        <begin position="1"/>
        <end position="61"/>
    </location>
</feature>
<dbReference type="RefSeq" id="WP_132013151.1">
    <property type="nucleotide sequence ID" value="NZ_SLUN01000004.1"/>
</dbReference>
<feature type="compositionally biased region" description="Basic and acidic residues" evidence="1">
    <location>
        <begin position="10"/>
        <end position="32"/>
    </location>
</feature>
<accession>A0A4R1S4W6</accession>
<reference evidence="2 3" key="1">
    <citation type="submission" date="2019-03" db="EMBL/GenBank/DDBJ databases">
        <title>Genomic Encyclopedia of Type Strains, Phase IV (KMG-IV): sequencing the most valuable type-strain genomes for metagenomic binning, comparative biology and taxonomic classification.</title>
        <authorList>
            <person name="Goeker M."/>
        </authorList>
    </citation>
    <scope>NUCLEOTIDE SEQUENCE [LARGE SCALE GENOMIC DNA]</scope>
    <source>
        <strain evidence="2 3">LX-B</strain>
    </source>
</reference>
<sequence length="61" mass="6604">MGEQITPDAVGKEVGVRADLRRGHPKPREIKSQEPQLEAGADHGGNKGVKLDMSEKVRGQD</sequence>
<evidence type="ECO:0000313" key="3">
    <source>
        <dbReference type="Proteomes" id="UP000295008"/>
    </source>
</evidence>
<evidence type="ECO:0000313" key="2">
    <source>
        <dbReference type="EMBL" id="TCL74159.1"/>
    </source>
</evidence>
<name>A0A4R1S4W6_HYDET</name>
<dbReference type="Proteomes" id="UP000295008">
    <property type="component" value="Unassembled WGS sequence"/>
</dbReference>
<protein>
    <submittedName>
        <fullName evidence="2">Uncharacterized protein</fullName>
    </submittedName>
</protein>
<dbReference type="OrthoDB" id="1787170at2"/>
<proteinExistence type="predicted"/>
<dbReference type="AlphaFoldDB" id="A0A4R1S4W6"/>
<keyword evidence="3" id="KW-1185">Reference proteome</keyword>